<feature type="compositionally biased region" description="Acidic residues" evidence="1">
    <location>
        <begin position="59"/>
        <end position="69"/>
    </location>
</feature>
<gene>
    <name evidence="2" type="ORF">OWR29_43620</name>
</gene>
<evidence type="ECO:0000313" key="2">
    <source>
        <dbReference type="EMBL" id="MCY1144929.1"/>
    </source>
</evidence>
<accession>A0ABT4BEH1</accession>
<dbReference type="RefSeq" id="WP_267569516.1">
    <property type="nucleotide sequence ID" value="NZ_JAPNTZ010000022.1"/>
</dbReference>
<evidence type="ECO:0000313" key="3">
    <source>
        <dbReference type="Proteomes" id="UP001151002"/>
    </source>
</evidence>
<sequence length="69" mass="7257">MTTSQNEGREQEHDEPNEFGFAGGATAPEPERGTEEGYGESIAVPAGDLTGAITGAIEEATERDDEDKS</sequence>
<name>A0ABT4BEH1_9ACTN</name>
<dbReference type="Proteomes" id="UP001151002">
    <property type="component" value="Unassembled WGS sequence"/>
</dbReference>
<feature type="compositionally biased region" description="Basic and acidic residues" evidence="1">
    <location>
        <begin position="7"/>
        <end position="16"/>
    </location>
</feature>
<protein>
    <submittedName>
        <fullName evidence="2">Uncharacterized protein</fullName>
    </submittedName>
</protein>
<comment type="caution">
    <text evidence="2">The sequence shown here is derived from an EMBL/GenBank/DDBJ whole genome shotgun (WGS) entry which is preliminary data.</text>
</comment>
<evidence type="ECO:0000256" key="1">
    <source>
        <dbReference type="SAM" id="MobiDB-lite"/>
    </source>
</evidence>
<organism evidence="2 3">
    <name type="scientific">Paractinoplanes pyxinae</name>
    <dbReference type="NCBI Taxonomy" id="2997416"/>
    <lineage>
        <taxon>Bacteria</taxon>
        <taxon>Bacillati</taxon>
        <taxon>Actinomycetota</taxon>
        <taxon>Actinomycetes</taxon>
        <taxon>Micromonosporales</taxon>
        <taxon>Micromonosporaceae</taxon>
        <taxon>Paractinoplanes</taxon>
    </lineage>
</organism>
<proteinExistence type="predicted"/>
<dbReference type="EMBL" id="JAPNTZ010000022">
    <property type="protein sequence ID" value="MCY1144929.1"/>
    <property type="molecule type" value="Genomic_DNA"/>
</dbReference>
<reference evidence="2" key="1">
    <citation type="submission" date="2022-11" db="EMBL/GenBank/DDBJ databases">
        <authorList>
            <person name="Somphong A."/>
            <person name="Phongsopitanun W."/>
        </authorList>
    </citation>
    <scope>NUCLEOTIDE SEQUENCE</scope>
    <source>
        <strain evidence="2">Pm04-4</strain>
    </source>
</reference>
<keyword evidence="3" id="KW-1185">Reference proteome</keyword>
<feature type="region of interest" description="Disordered" evidence="1">
    <location>
        <begin position="1"/>
        <end position="69"/>
    </location>
</feature>